<dbReference type="PANTHER" id="PTHR43103">
    <property type="entry name" value="NUCLEOSIDE-DIPHOSPHATE-SUGAR EPIMERASE"/>
    <property type="match status" value="1"/>
</dbReference>
<comment type="similarity">
    <text evidence="1">Belongs to the NAD(P)-dependent epimerase/dehydratase family.</text>
</comment>
<gene>
    <name evidence="5" type="ORF">GCM10023195_11640</name>
</gene>
<accession>A0ABP8TBI0</accession>
<dbReference type="Proteomes" id="UP001500212">
    <property type="component" value="Unassembled WGS sequence"/>
</dbReference>
<dbReference type="InterPro" id="IPR036291">
    <property type="entry name" value="NAD(P)-bd_dom_sf"/>
</dbReference>
<keyword evidence="6" id="KW-1185">Reference proteome</keyword>
<evidence type="ECO:0000256" key="2">
    <source>
        <dbReference type="ARBA" id="ARBA00023002"/>
    </source>
</evidence>
<comment type="caution">
    <text evidence="5">The sequence shown here is derived from an EMBL/GenBank/DDBJ whole genome shotgun (WGS) entry which is preliminary data.</text>
</comment>
<keyword evidence="3" id="KW-0520">NAD</keyword>
<name>A0ABP8TBI0_9ACTN</name>
<evidence type="ECO:0000313" key="6">
    <source>
        <dbReference type="Proteomes" id="UP001500212"/>
    </source>
</evidence>
<dbReference type="EMBL" id="BAABHJ010000002">
    <property type="protein sequence ID" value="GAA4603500.1"/>
    <property type="molecule type" value="Genomic_DNA"/>
</dbReference>
<sequence>MVTGAAGMLGREVVVRLVADGHSVRAYDRVAATDQADEAHEVIVGDLRDETHLAGALGGVDAVVHAAALPSPLSDTEHRVFTNNVESAYHVLDAAGRSGIGRIVNVSSLSAIGLAWARRPVSPESVPVTEAHQYVGEDVYGLSKYVGELIAATVSRRWGTTVVSLRFPFLGTGERLRHHLARVHADPGADAATLWGWLDTRDAAGAVAAALTRPLHGHVLINVAAPDTTALVPTAELLRRYHPATRIDAPLDGFEVPFSTRRSRELLGFTPVHAWRTTKGTT</sequence>
<evidence type="ECO:0000313" key="5">
    <source>
        <dbReference type="EMBL" id="GAA4603500.1"/>
    </source>
</evidence>
<reference evidence="6" key="1">
    <citation type="journal article" date="2019" name="Int. J. Syst. Evol. Microbiol.">
        <title>The Global Catalogue of Microorganisms (GCM) 10K type strain sequencing project: providing services to taxonomists for standard genome sequencing and annotation.</title>
        <authorList>
            <consortium name="The Broad Institute Genomics Platform"/>
            <consortium name="The Broad Institute Genome Sequencing Center for Infectious Disease"/>
            <person name="Wu L."/>
            <person name="Ma J."/>
        </authorList>
    </citation>
    <scope>NUCLEOTIDE SEQUENCE [LARGE SCALE GENOMIC DNA]</scope>
    <source>
        <strain evidence="6">JCM 17938</strain>
    </source>
</reference>
<organism evidence="5 6">
    <name type="scientific">Actinoallomurus liliacearum</name>
    <dbReference type="NCBI Taxonomy" id="1080073"/>
    <lineage>
        <taxon>Bacteria</taxon>
        <taxon>Bacillati</taxon>
        <taxon>Actinomycetota</taxon>
        <taxon>Actinomycetes</taxon>
        <taxon>Streptosporangiales</taxon>
        <taxon>Thermomonosporaceae</taxon>
        <taxon>Actinoallomurus</taxon>
    </lineage>
</organism>
<dbReference type="Pfam" id="PF01370">
    <property type="entry name" value="Epimerase"/>
    <property type="match status" value="1"/>
</dbReference>
<protein>
    <submittedName>
        <fullName evidence="5">NAD(P)-dependent oxidoreductase</fullName>
    </submittedName>
</protein>
<evidence type="ECO:0000259" key="4">
    <source>
        <dbReference type="Pfam" id="PF01370"/>
    </source>
</evidence>
<dbReference type="Gene3D" id="3.40.50.720">
    <property type="entry name" value="NAD(P)-binding Rossmann-like Domain"/>
    <property type="match status" value="1"/>
</dbReference>
<feature type="domain" description="NAD-dependent epimerase/dehydratase" evidence="4">
    <location>
        <begin position="1"/>
        <end position="217"/>
    </location>
</feature>
<dbReference type="SUPFAM" id="SSF51735">
    <property type="entry name" value="NAD(P)-binding Rossmann-fold domains"/>
    <property type="match status" value="1"/>
</dbReference>
<evidence type="ECO:0000256" key="3">
    <source>
        <dbReference type="ARBA" id="ARBA00023027"/>
    </source>
</evidence>
<keyword evidence="2" id="KW-0560">Oxidoreductase</keyword>
<proteinExistence type="inferred from homology"/>
<dbReference type="InterPro" id="IPR001509">
    <property type="entry name" value="Epimerase_deHydtase"/>
</dbReference>
<evidence type="ECO:0000256" key="1">
    <source>
        <dbReference type="ARBA" id="ARBA00007637"/>
    </source>
</evidence>
<dbReference type="PANTHER" id="PTHR43103:SF5">
    <property type="entry name" value="4-EPIMERASE, PUTATIVE (AFU_ORTHOLOGUE AFUA_7G00360)-RELATED"/>
    <property type="match status" value="1"/>
</dbReference>